<dbReference type="PANTHER" id="PTHR30146">
    <property type="entry name" value="LACI-RELATED TRANSCRIPTIONAL REPRESSOR"/>
    <property type="match status" value="1"/>
</dbReference>
<keyword evidence="1" id="KW-0678">Repressor</keyword>
<dbReference type="Proteomes" id="UP000094869">
    <property type="component" value="Unassembled WGS sequence"/>
</dbReference>
<dbReference type="CDD" id="cd06267">
    <property type="entry name" value="PBP1_LacI_sugar_binding-like"/>
    <property type="match status" value="1"/>
</dbReference>
<evidence type="ECO:0000313" key="9">
    <source>
        <dbReference type="Proteomes" id="UP000094869"/>
    </source>
</evidence>
<keyword evidence="9" id="KW-1185">Reference proteome</keyword>
<reference evidence="7 9" key="2">
    <citation type="submission" date="2016-08" db="EMBL/GenBank/DDBJ databases">
        <title>Characterization of Isolates of Eisenbergiella tayi Derived from Blood Cultures, Using Whole Genome Sequencing.</title>
        <authorList>
            <person name="Bernier A.-M."/>
            <person name="Burdz T."/>
            <person name="Wiebe D."/>
            <person name="Bernard K."/>
        </authorList>
    </citation>
    <scope>NUCLEOTIDE SEQUENCE [LARGE SCALE GENOMIC DNA]</scope>
    <source>
        <strain evidence="7 9">NML120146</strain>
    </source>
</reference>
<protein>
    <submittedName>
        <fullName evidence="6">Arabinose metabolism transcriptional repressor</fullName>
    </submittedName>
</protein>
<reference evidence="6 8" key="1">
    <citation type="submission" date="2016-07" db="EMBL/GenBank/DDBJ databases">
        <title>Characterization of isolates of Eisenbergiella tayi derived from blood cultures, using whole genome sequencing.</title>
        <authorList>
            <person name="Burdz T."/>
            <person name="Wiebe D."/>
            <person name="Huynh C."/>
            <person name="Bernard K."/>
        </authorList>
    </citation>
    <scope>NUCLEOTIDE SEQUENCE [LARGE SCALE GENOMIC DNA]</scope>
    <source>
        <strain evidence="6 8">NML 110608</strain>
    </source>
</reference>
<keyword evidence="2" id="KW-0805">Transcription regulation</keyword>
<dbReference type="InterPro" id="IPR036390">
    <property type="entry name" value="WH_DNA-bd_sf"/>
</dbReference>
<dbReference type="CDD" id="cd07377">
    <property type="entry name" value="WHTH_GntR"/>
    <property type="match status" value="1"/>
</dbReference>
<gene>
    <name evidence="6" type="primary">araR_6</name>
    <name evidence="6" type="ORF">BEI61_05246</name>
    <name evidence="7" type="ORF">BEI63_08740</name>
</gene>
<dbReference type="Pfam" id="PF00392">
    <property type="entry name" value="GntR"/>
    <property type="match status" value="1"/>
</dbReference>
<dbReference type="GO" id="GO:0003700">
    <property type="term" value="F:DNA-binding transcription factor activity"/>
    <property type="evidence" value="ECO:0007669"/>
    <property type="project" value="InterPro"/>
</dbReference>
<dbReference type="InterPro" id="IPR025997">
    <property type="entry name" value="SBP_2_dom"/>
</dbReference>
<dbReference type="SMART" id="SM00345">
    <property type="entry name" value="HTH_GNTR"/>
    <property type="match status" value="1"/>
</dbReference>
<evidence type="ECO:0000313" key="7">
    <source>
        <dbReference type="EMBL" id="ODR58578.1"/>
    </source>
</evidence>
<evidence type="ECO:0000256" key="3">
    <source>
        <dbReference type="ARBA" id="ARBA00023125"/>
    </source>
</evidence>
<comment type="caution">
    <text evidence="6">The sequence shown here is derived from an EMBL/GenBank/DDBJ whole genome shotgun (WGS) entry which is preliminary data.</text>
</comment>
<dbReference type="SUPFAM" id="SSF53822">
    <property type="entry name" value="Periplasmic binding protein-like I"/>
    <property type="match status" value="1"/>
</dbReference>
<dbReference type="PANTHER" id="PTHR30146:SF95">
    <property type="entry name" value="RIBOSE OPERON REPRESSOR"/>
    <property type="match status" value="1"/>
</dbReference>
<sequence>MSIPMYKKIQQDLFNMIASGQLREGDRIPSESELVEQYYVSAITAKNALNSLADRGLITRVRGKGSFVSKSPYSISRTDTNDRPISIGAIFPSVSSLIDQTYMMYLNELCQKNNYRLYSCCSQENVRTEKELLNQYIKSGVQGTILFPVVTEMNSPMITRLIHGSETAPPYPLVFIDRYLENTGGSYIISDNRQGSRLAADYLLNAVGEQIAILHFPLCNSTVTERYDSFRAAFTSSGIPFTPKNDCMIDDLRLLDKSNENRIEYIMASILQHLRKYNQLQGLFCANAEIAQIAYYAVIQMKRTPGLDFEIVSFDPPYLPGVHFIQQDYRTMVQHAIDLLFAQIQGDFTVVQTRIPTSFIYMDAQPTHTQSLRYLIKGPNQTF</sequence>
<organism evidence="6 8">
    <name type="scientific">Eisenbergiella tayi</name>
    <dbReference type="NCBI Taxonomy" id="1432052"/>
    <lineage>
        <taxon>Bacteria</taxon>
        <taxon>Bacillati</taxon>
        <taxon>Bacillota</taxon>
        <taxon>Clostridia</taxon>
        <taxon>Lachnospirales</taxon>
        <taxon>Lachnospiraceae</taxon>
        <taxon>Eisenbergiella</taxon>
    </lineage>
</organism>
<evidence type="ECO:0000256" key="2">
    <source>
        <dbReference type="ARBA" id="ARBA00023015"/>
    </source>
</evidence>
<feature type="domain" description="HTH gntR-type" evidence="5">
    <location>
        <begin position="3"/>
        <end position="71"/>
    </location>
</feature>
<evidence type="ECO:0000313" key="8">
    <source>
        <dbReference type="Proteomes" id="UP000094067"/>
    </source>
</evidence>
<dbReference type="Gene3D" id="3.40.50.2300">
    <property type="match status" value="2"/>
</dbReference>
<keyword evidence="4" id="KW-0804">Transcription</keyword>
<dbReference type="PATRIC" id="fig|1432052.4.peg.5833"/>
<dbReference type="RefSeq" id="WP_069154580.1">
    <property type="nucleotide sequence ID" value="NZ_DAWDRA010000199.1"/>
</dbReference>
<evidence type="ECO:0000256" key="1">
    <source>
        <dbReference type="ARBA" id="ARBA00022491"/>
    </source>
</evidence>
<dbReference type="Gene3D" id="1.10.10.10">
    <property type="entry name" value="Winged helix-like DNA-binding domain superfamily/Winged helix DNA-binding domain"/>
    <property type="match status" value="1"/>
</dbReference>
<dbReference type="InterPro" id="IPR000524">
    <property type="entry name" value="Tscrpt_reg_HTH_GntR"/>
</dbReference>
<dbReference type="Pfam" id="PF13407">
    <property type="entry name" value="Peripla_BP_4"/>
    <property type="match status" value="1"/>
</dbReference>
<dbReference type="EMBL" id="MCGH01000003">
    <property type="protein sequence ID" value="ODM04439.1"/>
    <property type="molecule type" value="Genomic_DNA"/>
</dbReference>
<evidence type="ECO:0000256" key="4">
    <source>
        <dbReference type="ARBA" id="ARBA00023163"/>
    </source>
</evidence>
<dbReference type="Proteomes" id="UP000094067">
    <property type="component" value="Unassembled WGS sequence"/>
</dbReference>
<accession>A0A1E3A744</accession>
<proteinExistence type="predicted"/>
<dbReference type="EMBL" id="MEHD01000019">
    <property type="protein sequence ID" value="ODR58578.1"/>
    <property type="molecule type" value="Genomic_DNA"/>
</dbReference>
<dbReference type="SUPFAM" id="SSF46785">
    <property type="entry name" value="Winged helix' DNA-binding domain"/>
    <property type="match status" value="1"/>
</dbReference>
<name>A0A1E3A744_9FIRM</name>
<keyword evidence="3" id="KW-0238">DNA-binding</keyword>
<dbReference type="PROSITE" id="PS50949">
    <property type="entry name" value="HTH_GNTR"/>
    <property type="match status" value="1"/>
</dbReference>
<evidence type="ECO:0000259" key="5">
    <source>
        <dbReference type="PROSITE" id="PS50949"/>
    </source>
</evidence>
<dbReference type="InterPro" id="IPR036388">
    <property type="entry name" value="WH-like_DNA-bd_sf"/>
</dbReference>
<dbReference type="AlphaFoldDB" id="A0A1E3A744"/>
<evidence type="ECO:0000313" key="6">
    <source>
        <dbReference type="EMBL" id="ODM04439.1"/>
    </source>
</evidence>
<dbReference type="InterPro" id="IPR028082">
    <property type="entry name" value="Peripla_BP_I"/>
</dbReference>
<dbReference type="GO" id="GO:0000976">
    <property type="term" value="F:transcription cis-regulatory region binding"/>
    <property type="evidence" value="ECO:0007669"/>
    <property type="project" value="TreeGrafter"/>
</dbReference>